<organism evidence="6 7">
    <name type="scientific">Nitrolancea hollandica Lb</name>
    <dbReference type="NCBI Taxonomy" id="1129897"/>
    <lineage>
        <taxon>Bacteria</taxon>
        <taxon>Pseudomonadati</taxon>
        <taxon>Thermomicrobiota</taxon>
        <taxon>Thermomicrobia</taxon>
        <taxon>Sphaerobacterales</taxon>
        <taxon>Sphaerobacterineae</taxon>
        <taxon>Sphaerobacteraceae</taxon>
        <taxon>Nitrolancea</taxon>
    </lineage>
</organism>
<sequence length="157" mass="16861">MDQVNDRSTREILIGIVVRLPRYGQLVARLIADGRISARQKAPLIGSFGYGLSPIDLIPGLIPIIGQLDDLLVMLGTLRYVLQQMDPEAADRHLAAAGLTRAQLDADFRDSALVVGRLAAVGARGAGTIAIGGAQLAGRVAGKGWRRIRNQQFRRIG</sequence>
<evidence type="ECO:0000313" key="7">
    <source>
        <dbReference type="Proteomes" id="UP000004221"/>
    </source>
</evidence>
<keyword evidence="4" id="KW-0472">Membrane</keyword>
<reference evidence="6 7" key="1">
    <citation type="journal article" date="2012" name="ISME J.">
        <title>Nitrification expanded: discovery, physiology and genomics of a nitrite-oxidizing bacterium from the phylum Chloroflexi.</title>
        <authorList>
            <person name="Sorokin D.Y."/>
            <person name="Lucker S."/>
            <person name="Vejmelkova D."/>
            <person name="Kostrikina N.A."/>
            <person name="Kleerebezem R."/>
            <person name="Rijpstra W.I."/>
            <person name="Damste J.S."/>
            <person name="Le Paslier D."/>
            <person name="Muyzer G."/>
            <person name="Wagner M."/>
            <person name="van Loosdrecht M.C."/>
            <person name="Daims H."/>
        </authorList>
    </citation>
    <scope>NUCLEOTIDE SEQUENCE [LARGE SCALE GENOMIC DNA]</scope>
    <source>
        <strain evidence="7">none</strain>
    </source>
</reference>
<comment type="subcellular location">
    <subcellularLocation>
        <location evidence="1">Endomembrane system</location>
        <topology evidence="1">Multi-pass membrane protein</topology>
    </subcellularLocation>
</comment>
<name>I4EIM9_9BACT</name>
<keyword evidence="3" id="KW-1133">Transmembrane helix</keyword>
<dbReference type="InterPro" id="IPR010652">
    <property type="entry name" value="DUF1232"/>
</dbReference>
<gene>
    <name evidence="6" type="ORF">NITHO_3570002</name>
</gene>
<dbReference type="RefSeq" id="WP_008478770.1">
    <property type="nucleotide sequence ID" value="NZ_CAGS01000287.1"/>
</dbReference>
<accession>I4EIM9</accession>
<dbReference type="EMBL" id="CAGS01000287">
    <property type="protein sequence ID" value="CCF84541.1"/>
    <property type="molecule type" value="Genomic_DNA"/>
</dbReference>
<feature type="domain" description="DUF1232" evidence="5">
    <location>
        <begin position="44"/>
        <end position="75"/>
    </location>
</feature>
<evidence type="ECO:0000256" key="1">
    <source>
        <dbReference type="ARBA" id="ARBA00004127"/>
    </source>
</evidence>
<protein>
    <recommendedName>
        <fullName evidence="5">DUF1232 domain-containing protein</fullName>
    </recommendedName>
</protein>
<comment type="caution">
    <text evidence="6">The sequence shown here is derived from an EMBL/GenBank/DDBJ whole genome shotgun (WGS) entry which is preliminary data.</text>
</comment>
<keyword evidence="7" id="KW-1185">Reference proteome</keyword>
<evidence type="ECO:0000313" key="6">
    <source>
        <dbReference type="EMBL" id="CCF84541.1"/>
    </source>
</evidence>
<keyword evidence="2" id="KW-0812">Transmembrane</keyword>
<dbReference type="AlphaFoldDB" id="I4EIM9"/>
<evidence type="ECO:0000256" key="4">
    <source>
        <dbReference type="ARBA" id="ARBA00023136"/>
    </source>
</evidence>
<dbReference type="Proteomes" id="UP000004221">
    <property type="component" value="Unassembled WGS sequence"/>
</dbReference>
<dbReference type="OrthoDB" id="9997379at2"/>
<evidence type="ECO:0000259" key="5">
    <source>
        <dbReference type="Pfam" id="PF06803"/>
    </source>
</evidence>
<dbReference type="GO" id="GO:0012505">
    <property type="term" value="C:endomembrane system"/>
    <property type="evidence" value="ECO:0007669"/>
    <property type="project" value="UniProtKB-SubCell"/>
</dbReference>
<proteinExistence type="predicted"/>
<dbReference type="Pfam" id="PF06803">
    <property type="entry name" value="DUF1232"/>
    <property type="match status" value="1"/>
</dbReference>
<evidence type="ECO:0000256" key="3">
    <source>
        <dbReference type="ARBA" id="ARBA00022989"/>
    </source>
</evidence>
<evidence type="ECO:0000256" key="2">
    <source>
        <dbReference type="ARBA" id="ARBA00022692"/>
    </source>
</evidence>